<dbReference type="InterPro" id="IPR017853">
    <property type="entry name" value="GH"/>
</dbReference>
<feature type="chain" id="PRO_5026892227" description="beta-N-acetylhexosaminidase" evidence="7">
    <location>
        <begin position="23"/>
        <end position="544"/>
    </location>
</feature>
<dbReference type="CDD" id="cd06563">
    <property type="entry name" value="GH20_chitobiase-like"/>
    <property type="match status" value="1"/>
</dbReference>
<keyword evidence="5" id="KW-0326">Glycosidase</keyword>
<dbReference type="InterPro" id="IPR029018">
    <property type="entry name" value="Hex-like_dom2"/>
</dbReference>
<dbReference type="EMBL" id="VULT01000005">
    <property type="protein sequence ID" value="MSS16948.1"/>
    <property type="molecule type" value="Genomic_DNA"/>
</dbReference>
<keyword evidence="11" id="KW-1185">Reference proteome</keyword>
<evidence type="ECO:0000259" key="8">
    <source>
        <dbReference type="Pfam" id="PF00728"/>
    </source>
</evidence>
<dbReference type="Pfam" id="PF02838">
    <property type="entry name" value="Glyco_hydro_20b"/>
    <property type="match status" value="1"/>
</dbReference>
<dbReference type="Gene3D" id="3.30.379.10">
    <property type="entry name" value="Chitobiase/beta-hexosaminidase domain 2-like"/>
    <property type="match status" value="1"/>
</dbReference>
<evidence type="ECO:0000256" key="2">
    <source>
        <dbReference type="ARBA" id="ARBA00006285"/>
    </source>
</evidence>
<proteinExistence type="inferred from homology"/>
<reference evidence="10 11" key="1">
    <citation type="submission" date="2019-08" db="EMBL/GenBank/DDBJ databases">
        <title>In-depth cultivation of the pig gut microbiome towards novel bacterial diversity and tailored functional studies.</title>
        <authorList>
            <person name="Wylensek D."/>
            <person name="Hitch T.C.A."/>
            <person name="Clavel T."/>
        </authorList>
    </citation>
    <scope>NUCLEOTIDE SEQUENCE [LARGE SCALE GENOMIC DNA]</scope>
    <source>
        <strain evidence="10 11">Oil-RF-744-WCA-WT-10</strain>
    </source>
</reference>
<dbReference type="InterPro" id="IPR015883">
    <property type="entry name" value="Glyco_hydro_20_cat"/>
</dbReference>
<dbReference type="PANTHER" id="PTHR22600">
    <property type="entry name" value="BETA-HEXOSAMINIDASE"/>
    <property type="match status" value="1"/>
</dbReference>
<dbReference type="RefSeq" id="WP_154327644.1">
    <property type="nucleotide sequence ID" value="NZ_CP045696.1"/>
</dbReference>
<feature type="signal peptide" evidence="7">
    <location>
        <begin position="1"/>
        <end position="22"/>
    </location>
</feature>
<keyword evidence="7" id="KW-0732">Signal</keyword>
<dbReference type="GO" id="GO:0016020">
    <property type="term" value="C:membrane"/>
    <property type="evidence" value="ECO:0007669"/>
    <property type="project" value="TreeGrafter"/>
</dbReference>
<dbReference type="PANTHER" id="PTHR22600:SF57">
    <property type="entry name" value="BETA-N-ACETYLHEXOSAMINIDASE"/>
    <property type="match status" value="1"/>
</dbReference>
<dbReference type="PRINTS" id="PR00738">
    <property type="entry name" value="GLHYDRLASE20"/>
</dbReference>
<organism evidence="10 11">
    <name type="scientific">Sodaliphilus pleomorphus</name>
    <dbReference type="NCBI Taxonomy" id="2606626"/>
    <lineage>
        <taxon>Bacteria</taxon>
        <taxon>Pseudomonadati</taxon>
        <taxon>Bacteroidota</taxon>
        <taxon>Bacteroidia</taxon>
        <taxon>Bacteroidales</taxon>
        <taxon>Muribaculaceae</taxon>
        <taxon>Sodaliphilus</taxon>
    </lineage>
</organism>
<evidence type="ECO:0000313" key="10">
    <source>
        <dbReference type="EMBL" id="MSS16948.1"/>
    </source>
</evidence>
<comment type="similarity">
    <text evidence="2">Belongs to the glycosyl hydrolase 20 family.</text>
</comment>
<keyword evidence="4" id="KW-0378">Hydrolase</keyword>
<evidence type="ECO:0000259" key="9">
    <source>
        <dbReference type="Pfam" id="PF02838"/>
    </source>
</evidence>
<accession>A0A6L5XCM2</accession>
<evidence type="ECO:0000256" key="1">
    <source>
        <dbReference type="ARBA" id="ARBA00001231"/>
    </source>
</evidence>
<protein>
    <recommendedName>
        <fullName evidence="3">beta-N-acetylhexosaminidase</fullName>
        <ecNumber evidence="3">3.2.1.52</ecNumber>
    </recommendedName>
</protein>
<name>A0A6L5XCM2_9BACT</name>
<dbReference type="SUPFAM" id="SSF51445">
    <property type="entry name" value="(Trans)glycosidases"/>
    <property type="match status" value="1"/>
</dbReference>
<sequence length="544" mass="61572">MNRLLICFSTALLAITSLAATAAPIEYNIIPRPAASRVDTAGGHFVIARGTLVVAPTAQAAQSAQYLARYCEQYLGLPLRVAASARAGEPAIELSIAGSGPHEGYTLQVDSTGIAITGNDEAGLFYGVQSLLQLLPTRAGLIPHIAAGRIDDAPRFGYRGMLLDVVRHFFPVAYIEKYIDWLALHKMNVFHWHLTDDQGWCIELKSHPELTALGSYRAGEIKGFFPGVYHDMPYQAYYTQEQVKHIIDYAAQRHVTVVPEIDIPGHCMAVLAAHPEFSTTPHEPKHTARTWGIYNRQNNVLAPTPQVFQFLTDVFTEVCQLFPGPYVHAGGDECAPKWWEESHETRRFMKKHNLKNGQELQSYFENYVRRVINAQGKIMMGWSGGAEGVDPQGSIIEDWLHRSLTSARDIDSTHHYIMASSRWYYLNSHEDSLQTDLQPPRKVLPVKDVYNFNILPDSATAVQRSLLLGIEGCVWTEYQPDTWKIEHILMPRLSAIAERAWSLESKKDYDDFARRLVRQLDRYDLWGVRYNHSFERSLPVPRER</sequence>
<dbReference type="GO" id="GO:0005975">
    <property type="term" value="P:carbohydrate metabolic process"/>
    <property type="evidence" value="ECO:0007669"/>
    <property type="project" value="InterPro"/>
</dbReference>
<evidence type="ECO:0000256" key="6">
    <source>
        <dbReference type="PIRSR" id="PIRSR625705-1"/>
    </source>
</evidence>
<dbReference type="GO" id="GO:0004563">
    <property type="term" value="F:beta-N-acetylhexosaminidase activity"/>
    <property type="evidence" value="ECO:0007669"/>
    <property type="project" value="UniProtKB-EC"/>
</dbReference>
<gene>
    <name evidence="10" type="ORF">FYJ29_04085</name>
</gene>
<feature type="domain" description="Beta-hexosaminidase bacterial type N-terminal" evidence="9">
    <location>
        <begin position="27"/>
        <end position="153"/>
    </location>
</feature>
<dbReference type="AlphaFoldDB" id="A0A6L5XCM2"/>
<feature type="active site" description="Proton donor" evidence="6">
    <location>
        <position position="333"/>
    </location>
</feature>
<dbReference type="InterPro" id="IPR015882">
    <property type="entry name" value="HEX_bac_N"/>
</dbReference>
<evidence type="ECO:0000313" key="11">
    <source>
        <dbReference type="Proteomes" id="UP000483362"/>
    </source>
</evidence>
<comment type="caution">
    <text evidence="10">The sequence shown here is derived from an EMBL/GenBank/DDBJ whole genome shotgun (WGS) entry which is preliminary data.</text>
</comment>
<evidence type="ECO:0000256" key="3">
    <source>
        <dbReference type="ARBA" id="ARBA00012663"/>
    </source>
</evidence>
<dbReference type="EC" id="3.2.1.52" evidence="3"/>
<dbReference type="SUPFAM" id="SSF55545">
    <property type="entry name" value="beta-N-acetylhexosaminidase-like domain"/>
    <property type="match status" value="1"/>
</dbReference>
<evidence type="ECO:0000256" key="5">
    <source>
        <dbReference type="ARBA" id="ARBA00023295"/>
    </source>
</evidence>
<comment type="catalytic activity">
    <reaction evidence="1">
        <text>Hydrolysis of terminal non-reducing N-acetyl-D-hexosamine residues in N-acetyl-beta-D-hexosaminides.</text>
        <dbReference type="EC" id="3.2.1.52"/>
    </reaction>
</comment>
<dbReference type="GO" id="GO:0030203">
    <property type="term" value="P:glycosaminoglycan metabolic process"/>
    <property type="evidence" value="ECO:0007669"/>
    <property type="project" value="TreeGrafter"/>
</dbReference>
<dbReference type="InterPro" id="IPR025705">
    <property type="entry name" value="Beta_hexosaminidase_sua/sub"/>
</dbReference>
<evidence type="ECO:0000256" key="7">
    <source>
        <dbReference type="SAM" id="SignalP"/>
    </source>
</evidence>
<dbReference type="Pfam" id="PF00728">
    <property type="entry name" value="Glyco_hydro_20"/>
    <property type="match status" value="1"/>
</dbReference>
<evidence type="ECO:0000256" key="4">
    <source>
        <dbReference type="ARBA" id="ARBA00022801"/>
    </source>
</evidence>
<dbReference type="Gene3D" id="3.20.20.80">
    <property type="entry name" value="Glycosidases"/>
    <property type="match status" value="1"/>
</dbReference>
<feature type="domain" description="Glycoside hydrolase family 20 catalytic" evidence="8">
    <location>
        <begin position="156"/>
        <end position="502"/>
    </location>
</feature>
<dbReference type="Proteomes" id="UP000483362">
    <property type="component" value="Unassembled WGS sequence"/>
</dbReference>